<keyword evidence="8" id="KW-1185">Reference proteome</keyword>
<dbReference type="PATRIC" id="fig|1198449.6.peg.1174"/>
<dbReference type="Pfam" id="PF01248">
    <property type="entry name" value="Ribosomal_L7Ae"/>
    <property type="match status" value="1"/>
</dbReference>
<dbReference type="InterPro" id="IPR039109">
    <property type="entry name" value="Ribosomal_eL30-like"/>
</dbReference>
<dbReference type="EMBL" id="AP012489">
    <property type="protein sequence ID" value="BAN90631.1"/>
    <property type="molecule type" value="Genomic_DNA"/>
</dbReference>
<dbReference type="InterPro" id="IPR000231">
    <property type="entry name" value="Ribosomal_eL30"/>
</dbReference>
<dbReference type="HAMAP" id="MF_00481">
    <property type="entry name" value="Ribosomal_eL30"/>
    <property type="match status" value="1"/>
</dbReference>
<name>U3TDZ2_9CREN</name>
<protein>
    <recommendedName>
        <fullName evidence="4 5">Large ribosomal subunit protein eL30</fullName>
    </recommendedName>
</protein>
<evidence type="ECO:0000313" key="7">
    <source>
        <dbReference type="EMBL" id="BAN90631.1"/>
    </source>
</evidence>
<dbReference type="InterPro" id="IPR004038">
    <property type="entry name" value="Ribosomal_eL8/eL30/eS12/Gad45"/>
</dbReference>
<evidence type="ECO:0000256" key="4">
    <source>
        <dbReference type="ARBA" id="ARBA00035231"/>
    </source>
</evidence>
<comment type="similarity">
    <text evidence="1 5">Belongs to the eukaryotic ribosomal protein eL30 family.</text>
</comment>
<gene>
    <name evidence="5 7" type="primary">rpl30e</name>
    <name evidence="7" type="ORF">ACAM_1162</name>
</gene>
<dbReference type="STRING" id="1198449.ACAM_1162"/>
<dbReference type="RefSeq" id="WP_022541901.1">
    <property type="nucleotide sequence ID" value="NC_022521.1"/>
</dbReference>
<dbReference type="GO" id="GO:0003735">
    <property type="term" value="F:structural constituent of ribosome"/>
    <property type="evidence" value="ECO:0007669"/>
    <property type="project" value="InterPro"/>
</dbReference>
<dbReference type="Gene3D" id="3.30.1330.30">
    <property type="match status" value="1"/>
</dbReference>
<dbReference type="PRINTS" id="PR00884">
    <property type="entry name" value="RIBOSOMALHS6"/>
</dbReference>
<organism evidence="7 8">
    <name type="scientific">Aeropyrum camini SY1 = JCM 12091</name>
    <dbReference type="NCBI Taxonomy" id="1198449"/>
    <lineage>
        <taxon>Archaea</taxon>
        <taxon>Thermoproteota</taxon>
        <taxon>Thermoprotei</taxon>
        <taxon>Desulfurococcales</taxon>
        <taxon>Desulfurococcaceae</taxon>
        <taxon>Aeropyrum</taxon>
    </lineage>
</organism>
<dbReference type="GO" id="GO:0022625">
    <property type="term" value="C:cytosolic large ribosomal subunit"/>
    <property type="evidence" value="ECO:0007669"/>
    <property type="project" value="InterPro"/>
</dbReference>
<dbReference type="PANTHER" id="PTHR11449">
    <property type="entry name" value="RIBOSOMAL PROTEIN L30"/>
    <property type="match status" value="1"/>
</dbReference>
<dbReference type="PROSITE" id="PS00993">
    <property type="entry name" value="RIBOSOMAL_L30E_2"/>
    <property type="match status" value="1"/>
</dbReference>
<evidence type="ECO:0000313" key="8">
    <source>
        <dbReference type="Proteomes" id="UP000016887"/>
    </source>
</evidence>
<dbReference type="InterPro" id="IPR029064">
    <property type="entry name" value="Ribosomal_eL30-like_sf"/>
</dbReference>
<dbReference type="PROSITE" id="PS00709">
    <property type="entry name" value="RIBOSOMAL_L30E_1"/>
    <property type="match status" value="1"/>
</dbReference>
<accession>U3TDZ2</accession>
<evidence type="ECO:0000256" key="1">
    <source>
        <dbReference type="ARBA" id="ARBA00007326"/>
    </source>
</evidence>
<dbReference type="GeneID" id="17110450"/>
<dbReference type="Proteomes" id="UP000016887">
    <property type="component" value="Chromosome"/>
</dbReference>
<keyword evidence="3 5" id="KW-0687">Ribonucleoprotein</keyword>
<sequence>MSVSVEKALKDLVKTGVYIMGFKQSLKAVKAGEAKAVVIAENTPPEMRRKLEYYAKLAGIPIIVFKGTRTDMGLVIGRRHGVSVLAVIDEGSSRILEQAEEA</sequence>
<dbReference type="InterPro" id="IPR022991">
    <property type="entry name" value="Ribosomal_eL30_CS"/>
</dbReference>
<dbReference type="GO" id="GO:0006412">
    <property type="term" value="P:translation"/>
    <property type="evidence" value="ECO:0007669"/>
    <property type="project" value="UniProtKB-UniRule"/>
</dbReference>
<dbReference type="NCBIfam" id="NF002172">
    <property type="entry name" value="PRK01018.1"/>
    <property type="match status" value="1"/>
</dbReference>
<evidence type="ECO:0000259" key="6">
    <source>
        <dbReference type="Pfam" id="PF01248"/>
    </source>
</evidence>
<dbReference type="eggNOG" id="arCOG01752">
    <property type="taxonomic scope" value="Archaea"/>
</dbReference>
<dbReference type="GO" id="GO:0003723">
    <property type="term" value="F:RNA binding"/>
    <property type="evidence" value="ECO:0007669"/>
    <property type="project" value="InterPro"/>
</dbReference>
<feature type="domain" description="Ribosomal protein eL8/eL30/eS12/Gadd45" evidence="6">
    <location>
        <begin position="5"/>
        <end position="96"/>
    </location>
</feature>
<proteinExistence type="inferred from homology"/>
<dbReference type="KEGG" id="acj:ACAM_1162"/>
<evidence type="ECO:0000256" key="2">
    <source>
        <dbReference type="ARBA" id="ARBA00022980"/>
    </source>
</evidence>
<reference evidence="7 8" key="1">
    <citation type="journal article" date="2013" name="Appl. Environ. Microbiol.">
        <title>Variation of the Virus-Related Elements within Syntenic Genomes of the Hyperthermophilic Archaeon Aeropyrum.</title>
        <authorList>
            <person name="Daifuku T."/>
            <person name="Yoshida T."/>
            <person name="Kitamura T."/>
            <person name="Kawaichi S."/>
            <person name="Inoue T."/>
            <person name="Nomura K."/>
            <person name="Yoshida Y."/>
            <person name="Kuno S."/>
            <person name="Sako Y."/>
        </authorList>
    </citation>
    <scope>NUCLEOTIDE SEQUENCE [LARGE SCALE GENOMIC DNA]</scope>
    <source>
        <strain evidence="7 8">SY1</strain>
    </source>
</reference>
<dbReference type="AlphaFoldDB" id="U3TDZ2"/>
<keyword evidence="2 5" id="KW-0689">Ribosomal protein</keyword>
<dbReference type="SUPFAM" id="SSF55315">
    <property type="entry name" value="L30e-like"/>
    <property type="match status" value="1"/>
</dbReference>
<evidence type="ECO:0000256" key="5">
    <source>
        <dbReference type="HAMAP-Rule" id="MF_00481"/>
    </source>
</evidence>
<evidence type="ECO:0000256" key="3">
    <source>
        <dbReference type="ARBA" id="ARBA00023274"/>
    </source>
</evidence>